<evidence type="ECO:0000256" key="1">
    <source>
        <dbReference type="ARBA" id="ARBA00001946"/>
    </source>
</evidence>
<evidence type="ECO:0000256" key="5">
    <source>
        <dbReference type="ARBA" id="ARBA00022741"/>
    </source>
</evidence>
<keyword evidence="4" id="KW-0479">Metal-binding</keyword>
<keyword evidence="2 9" id="KW-0808">Transferase</keyword>
<keyword evidence="7" id="KW-0460">Magnesium</keyword>
<dbReference type="GO" id="GO:0046872">
    <property type="term" value="F:metal ion binding"/>
    <property type="evidence" value="ECO:0007669"/>
    <property type="project" value="UniProtKB-KW"/>
</dbReference>
<keyword evidence="6" id="KW-0067">ATP-binding</keyword>
<evidence type="ECO:0000259" key="8">
    <source>
        <dbReference type="Pfam" id="PF18765"/>
    </source>
</evidence>
<accession>A0A845QIG8</accession>
<feature type="domain" description="Polymerase beta nucleotidyltransferase" evidence="8">
    <location>
        <begin position="9"/>
        <end position="97"/>
    </location>
</feature>
<dbReference type="Pfam" id="PF18765">
    <property type="entry name" value="Polbeta"/>
    <property type="match status" value="1"/>
</dbReference>
<dbReference type="SUPFAM" id="SSF81301">
    <property type="entry name" value="Nucleotidyltransferase"/>
    <property type="match status" value="1"/>
</dbReference>
<dbReference type="RefSeq" id="WP_160201033.1">
    <property type="nucleotide sequence ID" value="NZ_QXWK01000004.1"/>
</dbReference>
<evidence type="ECO:0000256" key="3">
    <source>
        <dbReference type="ARBA" id="ARBA00022695"/>
    </source>
</evidence>
<dbReference type="GO" id="GO:0005524">
    <property type="term" value="F:ATP binding"/>
    <property type="evidence" value="ECO:0007669"/>
    <property type="project" value="UniProtKB-KW"/>
</dbReference>
<dbReference type="InterPro" id="IPR041633">
    <property type="entry name" value="Polbeta"/>
</dbReference>
<dbReference type="AlphaFoldDB" id="A0A845QIG8"/>
<dbReference type="CDD" id="cd05403">
    <property type="entry name" value="NT_KNTase_like"/>
    <property type="match status" value="1"/>
</dbReference>
<organism evidence="9 10">
    <name type="scientific">Anaerotruncus colihominis</name>
    <dbReference type="NCBI Taxonomy" id="169435"/>
    <lineage>
        <taxon>Bacteria</taxon>
        <taxon>Bacillati</taxon>
        <taxon>Bacillota</taxon>
        <taxon>Clostridia</taxon>
        <taxon>Eubacteriales</taxon>
        <taxon>Oscillospiraceae</taxon>
        <taxon>Anaerotruncus</taxon>
    </lineage>
</organism>
<reference evidence="9 10" key="1">
    <citation type="submission" date="2018-08" db="EMBL/GenBank/DDBJ databases">
        <title>Murine metabolic-syndrome-specific gut microbial biobank.</title>
        <authorList>
            <person name="Liu C."/>
        </authorList>
    </citation>
    <scope>NUCLEOTIDE SEQUENCE [LARGE SCALE GENOMIC DNA]</scope>
    <source>
        <strain evidence="9 10">28</strain>
    </source>
</reference>
<name>A0A845QIG8_9FIRM</name>
<keyword evidence="10" id="KW-1185">Reference proteome</keyword>
<evidence type="ECO:0000313" key="9">
    <source>
        <dbReference type="EMBL" id="NBH60735.1"/>
    </source>
</evidence>
<evidence type="ECO:0000256" key="7">
    <source>
        <dbReference type="ARBA" id="ARBA00022842"/>
    </source>
</evidence>
<evidence type="ECO:0000256" key="6">
    <source>
        <dbReference type="ARBA" id="ARBA00022840"/>
    </source>
</evidence>
<comment type="caution">
    <text evidence="9">The sequence shown here is derived from an EMBL/GenBank/DDBJ whole genome shotgun (WGS) entry which is preliminary data.</text>
</comment>
<comment type="cofactor">
    <cofactor evidence="1">
        <name>Mg(2+)</name>
        <dbReference type="ChEBI" id="CHEBI:18420"/>
    </cofactor>
</comment>
<dbReference type="Proteomes" id="UP000446866">
    <property type="component" value="Unassembled WGS sequence"/>
</dbReference>
<dbReference type="EMBL" id="QXWK01000004">
    <property type="protein sequence ID" value="NBH60735.1"/>
    <property type="molecule type" value="Genomic_DNA"/>
</dbReference>
<dbReference type="PANTHER" id="PTHR33571:SF14">
    <property type="entry name" value="PROTEIN ADENYLYLTRANSFERASE MJ0435-RELATED"/>
    <property type="match status" value="1"/>
</dbReference>
<evidence type="ECO:0000256" key="4">
    <source>
        <dbReference type="ARBA" id="ARBA00022723"/>
    </source>
</evidence>
<dbReference type="PANTHER" id="PTHR33571">
    <property type="entry name" value="SSL8005 PROTEIN"/>
    <property type="match status" value="1"/>
</dbReference>
<dbReference type="Gene3D" id="3.30.460.10">
    <property type="entry name" value="Beta Polymerase, domain 2"/>
    <property type="match status" value="1"/>
</dbReference>
<sequence>MYTVEFIKEKTIPVAESYGIKSMSLFGSYARGEADDDSDVDLLIDKGDLQGLIQYFSFVHELEDTLNCHVDVVTTGIKDKDFLNRIMGEEILLYEKRSNR</sequence>
<dbReference type="InterPro" id="IPR052038">
    <property type="entry name" value="Type-VII_TA_antitoxin"/>
</dbReference>
<gene>
    <name evidence="9" type="ORF">D0435_03475</name>
</gene>
<keyword evidence="5" id="KW-0547">Nucleotide-binding</keyword>
<evidence type="ECO:0000256" key="2">
    <source>
        <dbReference type="ARBA" id="ARBA00022679"/>
    </source>
</evidence>
<proteinExistence type="predicted"/>
<evidence type="ECO:0000313" key="10">
    <source>
        <dbReference type="Proteomes" id="UP000446866"/>
    </source>
</evidence>
<dbReference type="GO" id="GO:0016779">
    <property type="term" value="F:nucleotidyltransferase activity"/>
    <property type="evidence" value="ECO:0007669"/>
    <property type="project" value="UniProtKB-KW"/>
</dbReference>
<protein>
    <submittedName>
        <fullName evidence="9">Nucleotidyltransferase</fullName>
    </submittedName>
</protein>
<keyword evidence="3" id="KW-0548">Nucleotidyltransferase</keyword>
<dbReference type="InterPro" id="IPR043519">
    <property type="entry name" value="NT_sf"/>
</dbReference>